<protein>
    <recommendedName>
        <fullName evidence="4">Intrinsic membrane protein PufX</fullName>
    </recommendedName>
</protein>
<reference evidence="2 3" key="1">
    <citation type="submission" date="2018-03" db="EMBL/GenBank/DDBJ databases">
        <authorList>
            <person name="Keele B.F."/>
        </authorList>
    </citation>
    <scope>NUCLEOTIDE SEQUENCE [LARGE SCALE GENOMIC DNA]</scope>
    <source>
        <strain evidence="2 3">CECT 8504</strain>
    </source>
</reference>
<dbReference type="Gene3D" id="1.20.5.920">
    <property type="entry name" value="rhodobacter sphaeroides pufx membrane protein"/>
    <property type="match status" value="1"/>
</dbReference>
<keyword evidence="1" id="KW-0812">Transmembrane</keyword>
<organism evidence="2 3">
    <name type="scientific">Palleronia abyssalis</name>
    <dbReference type="NCBI Taxonomy" id="1501240"/>
    <lineage>
        <taxon>Bacteria</taxon>
        <taxon>Pseudomonadati</taxon>
        <taxon>Pseudomonadota</taxon>
        <taxon>Alphaproteobacteria</taxon>
        <taxon>Rhodobacterales</taxon>
        <taxon>Roseobacteraceae</taxon>
        <taxon>Palleronia</taxon>
    </lineage>
</organism>
<feature type="transmembrane region" description="Helical" evidence="1">
    <location>
        <begin position="20"/>
        <end position="46"/>
    </location>
</feature>
<dbReference type="AlphaFoldDB" id="A0A2R8BSA0"/>
<accession>A0A2R8BSA0</accession>
<evidence type="ECO:0008006" key="4">
    <source>
        <dbReference type="Google" id="ProtNLM"/>
    </source>
</evidence>
<dbReference type="EMBL" id="ONZF01000002">
    <property type="protein sequence ID" value="SPJ23020.1"/>
    <property type="molecule type" value="Genomic_DNA"/>
</dbReference>
<evidence type="ECO:0000313" key="2">
    <source>
        <dbReference type="EMBL" id="SPJ23020.1"/>
    </source>
</evidence>
<dbReference type="Pfam" id="PF11511">
    <property type="entry name" value="RhodobacterPufX"/>
    <property type="match status" value="1"/>
</dbReference>
<evidence type="ECO:0000256" key="1">
    <source>
        <dbReference type="SAM" id="Phobius"/>
    </source>
</evidence>
<evidence type="ECO:0000313" key="3">
    <source>
        <dbReference type="Proteomes" id="UP000244912"/>
    </source>
</evidence>
<name>A0A2R8BSA0_9RHOB</name>
<keyword evidence="3" id="KW-1185">Reference proteome</keyword>
<dbReference type="Proteomes" id="UP000244912">
    <property type="component" value="Unassembled WGS sequence"/>
</dbReference>
<keyword evidence="1" id="KW-1133">Transmembrane helix</keyword>
<dbReference type="RefSeq" id="WP_108892896.1">
    <property type="nucleotide sequence ID" value="NZ_ONZF01000002.1"/>
</dbReference>
<dbReference type="InterPro" id="IPR020169">
    <property type="entry name" value="Intrinsic_membrane_PufX"/>
</dbReference>
<gene>
    <name evidence="2" type="ORF">PAA8504_00825</name>
</gene>
<sequence>MSNDDKYWYLEGQRPSLYKWGLGQMALGAGYAALVFIAVIAFILILRGISYLLPEDPYAALHQGQTLLTMIG</sequence>
<keyword evidence="1" id="KW-0472">Membrane</keyword>
<dbReference type="OrthoDB" id="7875887at2"/>
<proteinExistence type="predicted"/>